<proteinExistence type="predicted"/>
<dbReference type="AlphaFoldDB" id="A0A837DIN3"/>
<sequence>MPASFGDDHGDTGRHEDGFAESTQPNLDGPGKVNGTEGR</sequence>
<feature type="compositionally biased region" description="Basic and acidic residues" evidence="1">
    <location>
        <begin position="1"/>
        <end position="18"/>
    </location>
</feature>
<name>A0A837DIN3_9PSEU</name>
<reference evidence="2 3" key="1">
    <citation type="submission" date="2014-10" db="EMBL/GenBank/DDBJ databases">
        <title>Genome sequence of Micropolyspora internatus JCM3315.</title>
        <authorList>
            <person name="Shin S.-K."/>
            <person name="Yi H."/>
        </authorList>
    </citation>
    <scope>NUCLEOTIDE SEQUENCE [LARGE SCALE GENOMIC DNA]</scope>
    <source>
        <strain evidence="2 3">JCM 3315</strain>
    </source>
</reference>
<dbReference type="EMBL" id="JRZE01000001">
    <property type="protein sequence ID" value="KHF45736.1"/>
    <property type="molecule type" value="Genomic_DNA"/>
</dbReference>
<protein>
    <submittedName>
        <fullName evidence="2">Uncharacterized protein</fullName>
    </submittedName>
</protein>
<evidence type="ECO:0000256" key="1">
    <source>
        <dbReference type="SAM" id="MobiDB-lite"/>
    </source>
</evidence>
<feature type="region of interest" description="Disordered" evidence="1">
    <location>
        <begin position="1"/>
        <end position="39"/>
    </location>
</feature>
<gene>
    <name evidence="2" type="ORF">MINT15_00370</name>
</gene>
<comment type="caution">
    <text evidence="2">The sequence shown here is derived from an EMBL/GenBank/DDBJ whole genome shotgun (WGS) entry which is preliminary data.</text>
</comment>
<organism evidence="2 3">
    <name type="scientific">Saccharomonospora viridis</name>
    <dbReference type="NCBI Taxonomy" id="1852"/>
    <lineage>
        <taxon>Bacteria</taxon>
        <taxon>Bacillati</taxon>
        <taxon>Actinomycetota</taxon>
        <taxon>Actinomycetes</taxon>
        <taxon>Pseudonocardiales</taxon>
        <taxon>Pseudonocardiaceae</taxon>
        <taxon>Saccharomonospora</taxon>
    </lineage>
</organism>
<evidence type="ECO:0000313" key="3">
    <source>
        <dbReference type="Proteomes" id="UP000030848"/>
    </source>
</evidence>
<accession>A0A837DIN3</accession>
<dbReference type="Proteomes" id="UP000030848">
    <property type="component" value="Unassembled WGS sequence"/>
</dbReference>
<evidence type="ECO:0000313" key="2">
    <source>
        <dbReference type="EMBL" id="KHF45736.1"/>
    </source>
</evidence>